<evidence type="ECO:0000313" key="12">
    <source>
        <dbReference type="Proteomes" id="UP000245119"/>
    </source>
</evidence>
<keyword evidence="4 6" id="KW-1015">Disulfide bond</keyword>
<dbReference type="GO" id="GO:0017147">
    <property type="term" value="F:Wnt-protein binding"/>
    <property type="evidence" value="ECO:0007669"/>
    <property type="project" value="TreeGrafter"/>
</dbReference>
<dbReference type="Pfam" id="PF00058">
    <property type="entry name" value="Ldl_recept_b"/>
    <property type="match status" value="3"/>
</dbReference>
<dbReference type="EMBL" id="PZQS01000011">
    <property type="protein sequence ID" value="PVD22184.1"/>
    <property type="molecule type" value="Genomic_DNA"/>
</dbReference>
<feature type="domain" description="SRCR" evidence="10">
    <location>
        <begin position="116"/>
        <end position="217"/>
    </location>
</feature>
<feature type="chain" id="PRO_5015432178" description="SRCR domain-containing protein" evidence="9">
    <location>
        <begin position="25"/>
        <end position="738"/>
    </location>
</feature>
<dbReference type="SMART" id="SM00202">
    <property type="entry name" value="SR"/>
    <property type="match status" value="2"/>
</dbReference>
<dbReference type="PANTHER" id="PTHR46513">
    <property type="entry name" value="VITELLOGENIN RECEPTOR-LIKE PROTEIN-RELATED-RELATED"/>
    <property type="match status" value="1"/>
</dbReference>
<comment type="caution">
    <text evidence="6">Lacks conserved residue(s) required for the propagation of feature annotation.</text>
</comment>
<dbReference type="InterPro" id="IPR050778">
    <property type="entry name" value="Cueball_EGF_LRP_Nidogen"/>
</dbReference>
<evidence type="ECO:0000256" key="7">
    <source>
        <dbReference type="PROSITE-ProRule" id="PRU00461"/>
    </source>
</evidence>
<evidence type="ECO:0000256" key="9">
    <source>
        <dbReference type="SAM" id="SignalP"/>
    </source>
</evidence>
<feature type="domain" description="SRCR" evidence="10">
    <location>
        <begin position="500"/>
        <end position="558"/>
    </location>
</feature>
<feature type="region of interest" description="Disordered" evidence="8">
    <location>
        <begin position="706"/>
        <end position="738"/>
    </location>
</feature>
<protein>
    <recommendedName>
        <fullName evidence="10">SRCR domain-containing protein</fullName>
    </recommendedName>
</protein>
<evidence type="ECO:0000256" key="3">
    <source>
        <dbReference type="ARBA" id="ARBA00022737"/>
    </source>
</evidence>
<reference evidence="11 12" key="1">
    <citation type="submission" date="2018-04" db="EMBL/GenBank/DDBJ databases">
        <title>The genome of golden apple snail Pomacea canaliculata provides insight into stress tolerance and invasive adaptation.</title>
        <authorList>
            <person name="Liu C."/>
            <person name="Liu B."/>
            <person name="Ren Y."/>
            <person name="Zhang Y."/>
            <person name="Wang H."/>
            <person name="Li S."/>
            <person name="Jiang F."/>
            <person name="Yin L."/>
            <person name="Zhang G."/>
            <person name="Qian W."/>
            <person name="Fan W."/>
        </authorList>
    </citation>
    <scope>NUCLEOTIDE SEQUENCE [LARGE SCALE GENOMIC DNA]</scope>
    <source>
        <strain evidence="11">SZHN2017</strain>
        <tissue evidence="11">Muscle</tissue>
    </source>
</reference>
<evidence type="ECO:0000256" key="5">
    <source>
        <dbReference type="ARBA" id="ARBA00023180"/>
    </source>
</evidence>
<gene>
    <name evidence="11" type="ORF">C0Q70_17989</name>
</gene>
<dbReference type="PROSITE" id="PS00420">
    <property type="entry name" value="SRCR_1"/>
    <property type="match status" value="1"/>
</dbReference>
<dbReference type="InterPro" id="IPR036772">
    <property type="entry name" value="SRCR-like_dom_sf"/>
</dbReference>
<feature type="signal peptide" evidence="9">
    <location>
        <begin position="1"/>
        <end position="24"/>
    </location>
</feature>
<dbReference type="PRINTS" id="PR00258">
    <property type="entry name" value="SPERACTRCPTR"/>
</dbReference>
<dbReference type="SUPFAM" id="SSF56487">
    <property type="entry name" value="SRCR-like"/>
    <property type="match status" value="2"/>
</dbReference>
<dbReference type="FunFam" id="3.10.250.10:FF:000011">
    <property type="entry name" value="Scavenger receptor class A member 5"/>
    <property type="match status" value="1"/>
</dbReference>
<feature type="repeat" description="LDL-receptor class B" evidence="7">
    <location>
        <begin position="335"/>
        <end position="378"/>
    </location>
</feature>
<evidence type="ECO:0000256" key="2">
    <source>
        <dbReference type="ARBA" id="ARBA00022729"/>
    </source>
</evidence>
<dbReference type="Gene3D" id="2.120.10.30">
    <property type="entry name" value="TolB, C-terminal domain"/>
    <property type="match status" value="2"/>
</dbReference>
<feature type="repeat" description="LDL-receptor class B" evidence="7">
    <location>
        <begin position="292"/>
        <end position="334"/>
    </location>
</feature>
<keyword evidence="5" id="KW-0325">Glycoprotein</keyword>
<dbReference type="PROSITE" id="PS51120">
    <property type="entry name" value="LDLRB"/>
    <property type="match status" value="3"/>
</dbReference>
<proteinExistence type="predicted"/>
<accession>A0A2T7NLZ1</accession>
<name>A0A2T7NLZ1_POMCA</name>
<dbReference type="InterPro" id="IPR011042">
    <property type="entry name" value="6-blade_b-propeller_TolB-like"/>
</dbReference>
<keyword evidence="3" id="KW-0677">Repeat</keyword>
<dbReference type="GO" id="GO:0060070">
    <property type="term" value="P:canonical Wnt signaling pathway"/>
    <property type="evidence" value="ECO:0007669"/>
    <property type="project" value="TreeGrafter"/>
</dbReference>
<evidence type="ECO:0000256" key="1">
    <source>
        <dbReference type="ARBA" id="ARBA00022536"/>
    </source>
</evidence>
<evidence type="ECO:0000313" key="11">
    <source>
        <dbReference type="EMBL" id="PVD22184.1"/>
    </source>
</evidence>
<dbReference type="AlphaFoldDB" id="A0A2T7NLZ1"/>
<dbReference type="Pfam" id="PF00530">
    <property type="entry name" value="SRCR"/>
    <property type="match status" value="2"/>
</dbReference>
<keyword evidence="1" id="KW-0245">EGF-like domain</keyword>
<evidence type="ECO:0000259" key="10">
    <source>
        <dbReference type="PROSITE" id="PS50287"/>
    </source>
</evidence>
<dbReference type="PROSITE" id="PS50287">
    <property type="entry name" value="SRCR_2"/>
    <property type="match status" value="2"/>
</dbReference>
<dbReference type="SMART" id="SM00135">
    <property type="entry name" value="LY"/>
    <property type="match status" value="7"/>
</dbReference>
<dbReference type="FunFam" id="2.120.10.30:FF:000241">
    <property type="entry name" value="Low-density lipoprotein receptor-related protein 6"/>
    <property type="match status" value="1"/>
</dbReference>
<feature type="disulfide bond" evidence="6">
    <location>
        <begin position="186"/>
        <end position="196"/>
    </location>
</feature>
<dbReference type="GO" id="GO:0005886">
    <property type="term" value="C:plasma membrane"/>
    <property type="evidence" value="ECO:0007669"/>
    <property type="project" value="TreeGrafter"/>
</dbReference>
<dbReference type="InterPro" id="IPR000033">
    <property type="entry name" value="LDLR_classB_rpt"/>
</dbReference>
<keyword evidence="12" id="KW-1185">Reference proteome</keyword>
<dbReference type="Proteomes" id="UP000245119">
    <property type="component" value="Linkage Group LG11"/>
</dbReference>
<dbReference type="GO" id="GO:0042813">
    <property type="term" value="F:Wnt receptor activity"/>
    <property type="evidence" value="ECO:0007669"/>
    <property type="project" value="TreeGrafter"/>
</dbReference>
<evidence type="ECO:0000256" key="4">
    <source>
        <dbReference type="ARBA" id="ARBA00023157"/>
    </source>
</evidence>
<evidence type="ECO:0000256" key="6">
    <source>
        <dbReference type="PROSITE-ProRule" id="PRU00196"/>
    </source>
</evidence>
<sequence>MRNLTLKDLLFAVSLALVLSFCTAGPECFQCSDVTDPATCLTLHTCADDEVCESGDRFTFVHLVGKKRSVQSSLAVDRSRRDITVCSMCCRSSHCNKNICIGAPRETIPSAQEVYVRLFGGDSAYEGTVEVYHNGVWGSICDDNWNDMDAKVVCKMLGYTSQGAVGVQGGTYPESSWRIWLDEVDCDGTEAHLGQCHKNIYGDNDCSHLEDAGVICSSGEHLVNRVCKGSPFSRPTHLLPLTTTPNTDGFTFVDNNLNQIVSTRFDGKDLKLVMQLGANAEMDKIKVDPLNRKLFYSDRENDVIAMMNLDGSNFTVIANTMLEEPRDIALDPRNQKIYWTDWGSIPKIEVANYDGSGRTVLISSVLKWPNGIAIDYQDNAIFFADAGTHKIESMGLHGEDRTEVFVDNDAHFFALSIFEDFIYFADWNKNTVMRVKKDGTEKTKVGPPSFLQLKDIRIYSSKANLPGVTPAKPVELDRDHVFVRLSSDRGQTATSGFVEVARAVATRDAESGKGHGIISMSYVNCQGTEHHLLDCGITKDNWASHACSHDEDAGVMCTVDNTVNDFLLFTDSTTGINRMDLKTHSYVSLKMMDVTKPVALTFNPVDRRLYFSNMHDIPDSQIYSSKLDATGQKLVKHFPRDSEIDGLAVDGHMEKLFYTDAGRKIIASCNLDGSNETVIVDNLLDKPRAIVLDTDNRSLMRINKDGSEQMPAQQQQKQRRRQQQQQQQHHSPTDDRAI</sequence>
<comment type="caution">
    <text evidence="11">The sequence shown here is derived from an EMBL/GenBank/DDBJ whole genome shotgun (WGS) entry which is preliminary data.</text>
</comment>
<dbReference type="OrthoDB" id="9990982at2759"/>
<keyword evidence="2 9" id="KW-0732">Signal</keyword>
<dbReference type="SUPFAM" id="SSF63825">
    <property type="entry name" value="YWTD domain"/>
    <property type="match status" value="2"/>
</dbReference>
<organism evidence="11 12">
    <name type="scientific">Pomacea canaliculata</name>
    <name type="common">Golden apple snail</name>
    <dbReference type="NCBI Taxonomy" id="400727"/>
    <lineage>
        <taxon>Eukaryota</taxon>
        <taxon>Metazoa</taxon>
        <taxon>Spiralia</taxon>
        <taxon>Lophotrochozoa</taxon>
        <taxon>Mollusca</taxon>
        <taxon>Gastropoda</taxon>
        <taxon>Caenogastropoda</taxon>
        <taxon>Architaenioglossa</taxon>
        <taxon>Ampullarioidea</taxon>
        <taxon>Ampullariidae</taxon>
        <taxon>Pomacea</taxon>
    </lineage>
</organism>
<dbReference type="Gene3D" id="3.10.250.10">
    <property type="entry name" value="SRCR-like domain"/>
    <property type="match status" value="2"/>
</dbReference>
<dbReference type="InterPro" id="IPR001190">
    <property type="entry name" value="SRCR"/>
</dbReference>
<evidence type="ECO:0000256" key="8">
    <source>
        <dbReference type="SAM" id="MobiDB-lite"/>
    </source>
</evidence>
<feature type="disulfide bond" evidence="6">
    <location>
        <begin position="525"/>
        <end position="535"/>
    </location>
</feature>
<feature type="repeat" description="LDL-receptor class B" evidence="7">
    <location>
        <begin position="654"/>
        <end position="696"/>
    </location>
</feature>